<dbReference type="AlphaFoldDB" id="A0A7M2YVG7"/>
<keyword evidence="2" id="KW-1185">Reference proteome</keyword>
<accession>A0A7M2YVG7</accession>
<evidence type="ECO:0000313" key="1">
    <source>
        <dbReference type="EMBL" id="RDI74015.1"/>
    </source>
</evidence>
<organism evidence="1 2">
    <name type="scientific">Gaiella occulta</name>
    <dbReference type="NCBI Taxonomy" id="1002870"/>
    <lineage>
        <taxon>Bacteria</taxon>
        <taxon>Bacillati</taxon>
        <taxon>Actinomycetota</taxon>
        <taxon>Thermoleophilia</taxon>
        <taxon>Gaiellales</taxon>
        <taxon>Gaiellaceae</taxon>
        <taxon>Gaiella</taxon>
    </lineage>
</organism>
<dbReference type="Proteomes" id="UP000254134">
    <property type="component" value="Unassembled WGS sequence"/>
</dbReference>
<comment type="caution">
    <text evidence="1">The sequence shown here is derived from an EMBL/GenBank/DDBJ whole genome shotgun (WGS) entry which is preliminary data.</text>
</comment>
<gene>
    <name evidence="1" type="ORF">Gocc_2112</name>
</gene>
<protein>
    <submittedName>
        <fullName evidence="1">Uncharacterized protein</fullName>
    </submittedName>
</protein>
<reference evidence="1 2" key="1">
    <citation type="submission" date="2018-07" db="EMBL/GenBank/DDBJ databases">
        <title>High-quality-draft genome sequence of Gaiella occulta.</title>
        <authorList>
            <person name="Severino R."/>
            <person name="Froufe H.J.C."/>
            <person name="Rainey F.A."/>
            <person name="Barroso C."/>
            <person name="Albuquerque L."/>
            <person name="Lobo-Da-Cunha A."/>
            <person name="Da Costa M.S."/>
            <person name="Egas C."/>
        </authorList>
    </citation>
    <scope>NUCLEOTIDE SEQUENCE [LARGE SCALE GENOMIC DNA]</scope>
    <source>
        <strain evidence="1 2">F2-233</strain>
    </source>
</reference>
<name>A0A7M2YVG7_9ACTN</name>
<dbReference type="EMBL" id="QQZY01000005">
    <property type="protein sequence ID" value="RDI74015.1"/>
    <property type="molecule type" value="Genomic_DNA"/>
</dbReference>
<evidence type="ECO:0000313" key="2">
    <source>
        <dbReference type="Proteomes" id="UP000254134"/>
    </source>
</evidence>
<proteinExistence type="predicted"/>
<reference evidence="2" key="2">
    <citation type="journal article" date="2019" name="MicrobiologyOpen">
        <title>High-quality draft genome sequence of Gaiella occulta isolated from a 150 meter deep mineral water borehole and comparison with the genome sequences of other deep-branching lineages of the phylum Actinobacteria.</title>
        <authorList>
            <person name="Severino R."/>
            <person name="Froufe H.J.C."/>
            <person name="Barroso C."/>
            <person name="Albuquerque L."/>
            <person name="Lobo-da-Cunha A."/>
            <person name="da Costa M.S."/>
            <person name="Egas C."/>
        </authorList>
    </citation>
    <scope>NUCLEOTIDE SEQUENCE [LARGE SCALE GENOMIC DNA]</scope>
    <source>
        <strain evidence="2">F2-233</strain>
    </source>
</reference>
<sequence>MGTYWWPAHLRGSAEEGVVEKDYRIRLDGDGIGQSYREADEEVTVAAAQERADDPDTSQRGLRAHNRTQNLLATALAEAGFSPRSPKPDEPDFDLAWVDDDNVWVAEVKSTTEKNEERQLRLAIGQVVRYRERLSTDGAIVRAMIAVENAPFDESWIDLCGREGIALVWPEVMAQALASA</sequence>